<reference evidence="6 7" key="2">
    <citation type="submission" date="2024-10" db="EMBL/GenBank/DDBJ databases">
        <authorList>
            <person name="Ryan C."/>
        </authorList>
    </citation>
    <scope>NUCLEOTIDE SEQUENCE [LARGE SCALE GENOMIC DNA]</scope>
</reference>
<gene>
    <name evidence="6" type="ORF">URODEC1_LOCUS8946</name>
</gene>
<keyword evidence="3" id="KW-0221">Differentiation</keyword>
<evidence type="ECO:0000256" key="2">
    <source>
        <dbReference type="ARBA" id="ARBA00022473"/>
    </source>
</evidence>
<accession>A0ABC8W1C3</accession>
<evidence type="ECO:0000256" key="1">
    <source>
        <dbReference type="ARBA" id="ARBA00005416"/>
    </source>
</evidence>
<dbReference type="GO" id="GO:0030154">
    <property type="term" value="P:cell differentiation"/>
    <property type="evidence" value="ECO:0007669"/>
    <property type="project" value="UniProtKB-KW"/>
</dbReference>
<dbReference type="Proteomes" id="UP001497457">
    <property type="component" value="Chromosome 11b"/>
</dbReference>
<evidence type="ECO:0000256" key="4">
    <source>
        <dbReference type="SAM" id="MobiDB-lite"/>
    </source>
</evidence>
<feature type="region of interest" description="Disordered" evidence="4">
    <location>
        <begin position="71"/>
        <end position="134"/>
    </location>
</feature>
<organism evidence="6 7">
    <name type="scientific">Urochloa decumbens</name>
    <dbReference type="NCBI Taxonomy" id="240449"/>
    <lineage>
        <taxon>Eukaryota</taxon>
        <taxon>Viridiplantae</taxon>
        <taxon>Streptophyta</taxon>
        <taxon>Embryophyta</taxon>
        <taxon>Tracheophyta</taxon>
        <taxon>Spermatophyta</taxon>
        <taxon>Magnoliopsida</taxon>
        <taxon>Liliopsida</taxon>
        <taxon>Poales</taxon>
        <taxon>Poaceae</taxon>
        <taxon>PACMAD clade</taxon>
        <taxon>Panicoideae</taxon>
        <taxon>Panicodae</taxon>
        <taxon>Paniceae</taxon>
        <taxon>Melinidinae</taxon>
        <taxon>Urochloa</taxon>
    </lineage>
</organism>
<proteinExistence type="inferred from homology"/>
<feature type="compositionally biased region" description="Basic residues" evidence="4">
    <location>
        <begin position="74"/>
        <end position="98"/>
    </location>
</feature>
<dbReference type="AlphaFoldDB" id="A0ABC8W1C3"/>
<keyword evidence="2" id="KW-0217">Developmental protein</keyword>
<keyword evidence="5" id="KW-0732">Signal</keyword>
<keyword evidence="7" id="KW-1185">Reference proteome</keyword>
<feature type="signal peptide" evidence="5">
    <location>
        <begin position="1"/>
        <end position="23"/>
    </location>
</feature>
<evidence type="ECO:0000256" key="5">
    <source>
        <dbReference type="SAM" id="SignalP"/>
    </source>
</evidence>
<evidence type="ECO:0000313" key="7">
    <source>
        <dbReference type="Proteomes" id="UP001497457"/>
    </source>
</evidence>
<dbReference type="EMBL" id="OZ075121">
    <property type="protein sequence ID" value="CAL4900864.1"/>
    <property type="molecule type" value="Genomic_DNA"/>
</dbReference>
<comment type="similarity">
    <text evidence="1">Belongs to the CLV3/ESR signal peptide family.</text>
</comment>
<feature type="chain" id="PRO_5044794368" evidence="5">
    <location>
        <begin position="24"/>
        <end position="134"/>
    </location>
</feature>
<evidence type="ECO:0000313" key="6">
    <source>
        <dbReference type="EMBL" id="CAL4900864.1"/>
    </source>
</evidence>
<evidence type="ECO:0000256" key="3">
    <source>
        <dbReference type="ARBA" id="ARBA00022782"/>
    </source>
</evidence>
<dbReference type="PANTHER" id="PTHR34359">
    <property type="entry name" value="CLAVATA3/ESR (CLE)-RELATED PROTEIN 10"/>
    <property type="match status" value="1"/>
</dbReference>
<sequence>MRRPNTAATVAILLLWLAVLTVAFYGCGRRLGCGGGLLVRRTAGSVAVPARKMLLAAETSFDAAAAYSSTDDHHRRHHHHHHHRHQHHQHHHGHHRWNRQGIPPSAVGNGEEEIDPRYGVQKRMVPTGPNPLHH</sequence>
<reference evidence="7" key="1">
    <citation type="submission" date="2024-06" db="EMBL/GenBank/DDBJ databases">
        <authorList>
            <person name="Ryan C."/>
        </authorList>
    </citation>
    <scope>NUCLEOTIDE SEQUENCE [LARGE SCALE GENOMIC DNA]</scope>
</reference>
<dbReference type="PANTHER" id="PTHR34359:SF24">
    <property type="entry name" value="INACTIVE PROTEIN FON2 SPARE1"/>
    <property type="match status" value="1"/>
</dbReference>
<name>A0ABC8W1C3_9POAL</name>
<protein>
    <submittedName>
        <fullName evidence="6">Uncharacterized protein</fullName>
    </submittedName>
</protein>
<dbReference type="PROSITE" id="PS51257">
    <property type="entry name" value="PROKAR_LIPOPROTEIN"/>
    <property type="match status" value="1"/>
</dbReference>
<dbReference type="InterPro" id="IPR039618">
    <property type="entry name" value="CLE9-13"/>
</dbReference>